<feature type="transmembrane region" description="Helical" evidence="10">
    <location>
        <begin position="551"/>
        <end position="575"/>
    </location>
</feature>
<reference evidence="12 13" key="1">
    <citation type="journal article" date="2011" name="Science">
        <title>The Selaginella genome identifies genetic changes associated with the evolution of vascular plants.</title>
        <authorList>
            <person name="Banks J.A."/>
            <person name="Nishiyama T."/>
            <person name="Hasebe M."/>
            <person name="Bowman J.L."/>
            <person name="Gribskov M."/>
            <person name="dePamphilis C."/>
            <person name="Albert V.A."/>
            <person name="Aono N."/>
            <person name="Aoyama T."/>
            <person name="Ambrose B.A."/>
            <person name="Ashton N.W."/>
            <person name="Axtell M.J."/>
            <person name="Barker E."/>
            <person name="Barker M.S."/>
            <person name="Bennetzen J.L."/>
            <person name="Bonawitz N.D."/>
            <person name="Chapple C."/>
            <person name="Cheng C."/>
            <person name="Correa L.G."/>
            <person name="Dacre M."/>
            <person name="DeBarry J."/>
            <person name="Dreyer I."/>
            <person name="Elias M."/>
            <person name="Engstrom E.M."/>
            <person name="Estelle M."/>
            <person name="Feng L."/>
            <person name="Finet C."/>
            <person name="Floyd S.K."/>
            <person name="Frommer W.B."/>
            <person name="Fujita T."/>
            <person name="Gramzow L."/>
            <person name="Gutensohn M."/>
            <person name="Harholt J."/>
            <person name="Hattori M."/>
            <person name="Heyl A."/>
            <person name="Hirai T."/>
            <person name="Hiwatashi Y."/>
            <person name="Ishikawa M."/>
            <person name="Iwata M."/>
            <person name="Karol K.G."/>
            <person name="Koehler B."/>
            <person name="Kolukisaoglu U."/>
            <person name="Kubo M."/>
            <person name="Kurata T."/>
            <person name="Lalonde S."/>
            <person name="Li K."/>
            <person name="Li Y."/>
            <person name="Litt A."/>
            <person name="Lyons E."/>
            <person name="Manning G."/>
            <person name="Maruyama T."/>
            <person name="Michael T.P."/>
            <person name="Mikami K."/>
            <person name="Miyazaki S."/>
            <person name="Morinaga S."/>
            <person name="Murata T."/>
            <person name="Mueller-Roeber B."/>
            <person name="Nelson D.R."/>
            <person name="Obara M."/>
            <person name="Oguri Y."/>
            <person name="Olmstead R.G."/>
            <person name="Onodera N."/>
            <person name="Petersen B.L."/>
            <person name="Pils B."/>
            <person name="Prigge M."/>
            <person name="Rensing S.A."/>
            <person name="Riano-Pachon D.M."/>
            <person name="Roberts A.W."/>
            <person name="Sato Y."/>
            <person name="Scheller H.V."/>
            <person name="Schulz B."/>
            <person name="Schulz C."/>
            <person name="Shakirov E.V."/>
            <person name="Shibagaki N."/>
            <person name="Shinohara N."/>
            <person name="Shippen D.E."/>
            <person name="Soerensen I."/>
            <person name="Sotooka R."/>
            <person name="Sugimoto N."/>
            <person name="Sugita M."/>
            <person name="Sumikawa N."/>
            <person name="Tanurdzic M."/>
            <person name="Theissen G."/>
            <person name="Ulvskov P."/>
            <person name="Wakazuki S."/>
            <person name="Weng J.K."/>
            <person name="Willats W.W."/>
            <person name="Wipf D."/>
            <person name="Wolf P.G."/>
            <person name="Yang L."/>
            <person name="Zimmer A.D."/>
            <person name="Zhu Q."/>
            <person name="Mitros T."/>
            <person name="Hellsten U."/>
            <person name="Loque D."/>
            <person name="Otillar R."/>
            <person name="Salamov A."/>
            <person name="Schmutz J."/>
            <person name="Shapiro H."/>
            <person name="Lindquist E."/>
            <person name="Lucas S."/>
            <person name="Rokhsar D."/>
            <person name="Grigoriev I.V."/>
        </authorList>
    </citation>
    <scope>NUCLEOTIDE SEQUENCE [LARGE SCALE GENOMIC DNA]</scope>
</reference>
<dbReference type="eggNOG" id="KOG0061">
    <property type="taxonomic scope" value="Eukaryota"/>
</dbReference>
<dbReference type="PANTHER" id="PTHR48042">
    <property type="entry name" value="ABC TRANSPORTER G FAMILY MEMBER 11"/>
    <property type="match status" value="1"/>
</dbReference>
<dbReference type="EMBL" id="GL377578">
    <property type="protein sequence ID" value="EFJ28981.1"/>
    <property type="molecule type" value="Genomic_DNA"/>
</dbReference>
<dbReference type="InterPro" id="IPR027417">
    <property type="entry name" value="P-loop_NTPase"/>
</dbReference>
<dbReference type="GO" id="GO:0055085">
    <property type="term" value="P:transmembrane transport"/>
    <property type="evidence" value="ECO:0000318"/>
    <property type="project" value="GO_Central"/>
</dbReference>
<sequence>MERAGSDGVIFASKFSTVPAAGDGIGRASTANSNGVGASPLTRTVWRALTKQSNVQDFVAKLTWTDLSVNVLTDKGACRTVLDSLTGFAEPGSLTVVMGPSGCGKSTLLDALAGRLAKNAIQTGDILLNGHKRKLSYGIAAYVTQDDTLISTLTVRETIFYTSRLRLPDAMPNSEKQAIVERVIIEMGLQDCANTPVGNWHLRGLSGGEKRRLSIAVEILTRPRLLFLDEPTSGLDSASAFFVTRTLRRLARDKRTVICSVHQPSSEVFQLFDNLLLLSNGRTVYFGPAVNAQQHFASVGFPCPPMRNPSDHFLKAINADFDRVNESLKESCLPHEESADVFETTTTAEVISALLTAYESSEQAQSVMERVEIMTLVKGDFLESSGSQASFWMQCATLTRRSFTNMSRDMGYYWLRVLVYILLAICVGTIFYRVGTSYDSIFARGSCMGYLWGFLTFMAIGGFPSFVEDMKVFHRERLNGHYGVVAFVVGNTLSSIPFLLLMSLTSGAITYYLVQLHPGVTHFLYFVLGLATCVTLVEGLMMAVASVVPNYLMGIIVGAAVQAVLMLTGGFFRLLSDLPKPVWRYPISYLSFHSYVLQGMYQNDFLGIQFDSKYPFLPKINGRDILINNDVDMSRTKWDNLGVLVAMVVGYRLLFFVMIKLSEDVVPHLRALRAKHNAKKATAINSQPDPSFSHA</sequence>
<feature type="transmembrane region" description="Helical" evidence="10">
    <location>
        <begin position="447"/>
        <end position="467"/>
    </location>
</feature>
<dbReference type="GO" id="GO:0009651">
    <property type="term" value="P:response to salt stress"/>
    <property type="evidence" value="ECO:0007669"/>
    <property type="project" value="UniProtKB-ARBA"/>
</dbReference>
<dbReference type="PROSITE" id="PS50893">
    <property type="entry name" value="ABC_TRANSPORTER_2"/>
    <property type="match status" value="1"/>
</dbReference>
<keyword evidence="9 10" id="KW-0472">Membrane</keyword>
<evidence type="ECO:0000256" key="8">
    <source>
        <dbReference type="ARBA" id="ARBA00022989"/>
    </source>
</evidence>
<dbReference type="SUPFAM" id="SSF52540">
    <property type="entry name" value="P-loop containing nucleoside triphosphate hydrolases"/>
    <property type="match status" value="1"/>
</dbReference>
<keyword evidence="5 10" id="KW-0812">Transmembrane</keyword>
<dbReference type="CDD" id="cd03213">
    <property type="entry name" value="ABCG_EPDR"/>
    <property type="match status" value="1"/>
</dbReference>
<dbReference type="GO" id="GO:0005886">
    <property type="term" value="C:plasma membrane"/>
    <property type="evidence" value="ECO:0000318"/>
    <property type="project" value="GO_Central"/>
</dbReference>
<keyword evidence="13" id="KW-1185">Reference proteome</keyword>
<evidence type="ECO:0000256" key="10">
    <source>
        <dbReference type="SAM" id="Phobius"/>
    </source>
</evidence>
<feature type="transmembrane region" description="Helical" evidence="10">
    <location>
        <begin position="641"/>
        <end position="659"/>
    </location>
</feature>
<dbReference type="KEGG" id="smo:SELMODRAFT_93017"/>
<evidence type="ECO:0000256" key="6">
    <source>
        <dbReference type="ARBA" id="ARBA00022741"/>
    </source>
</evidence>
<keyword evidence="7 12" id="KW-0067">ATP-binding</keyword>
<keyword evidence="4" id="KW-0597">Phosphoprotein</keyword>
<dbReference type="Pfam" id="PF01061">
    <property type="entry name" value="ABC2_membrane"/>
    <property type="match status" value="1"/>
</dbReference>
<feature type="transmembrane region" description="Helical" evidence="10">
    <location>
        <begin position="523"/>
        <end position="545"/>
    </location>
</feature>
<dbReference type="InterPro" id="IPR003593">
    <property type="entry name" value="AAA+_ATPase"/>
</dbReference>
<feature type="transmembrane region" description="Helical" evidence="10">
    <location>
        <begin position="413"/>
        <end position="435"/>
    </location>
</feature>
<evidence type="ECO:0000313" key="12">
    <source>
        <dbReference type="EMBL" id="EFJ28981.1"/>
    </source>
</evidence>
<dbReference type="PANTHER" id="PTHR48042:SF11">
    <property type="entry name" value="ABC TRANSPORTER G FAMILY MEMBER 11"/>
    <property type="match status" value="1"/>
</dbReference>
<evidence type="ECO:0000256" key="5">
    <source>
        <dbReference type="ARBA" id="ARBA00022692"/>
    </source>
</evidence>
<name>D8RG54_SELML</name>
<protein>
    <submittedName>
        <fullName evidence="12">ATP-binding cassette transporter</fullName>
    </submittedName>
</protein>
<organism evidence="13">
    <name type="scientific">Selaginella moellendorffii</name>
    <name type="common">Spikemoss</name>
    <dbReference type="NCBI Taxonomy" id="88036"/>
    <lineage>
        <taxon>Eukaryota</taxon>
        <taxon>Viridiplantae</taxon>
        <taxon>Streptophyta</taxon>
        <taxon>Embryophyta</taxon>
        <taxon>Tracheophyta</taxon>
        <taxon>Lycopodiopsida</taxon>
        <taxon>Selaginellales</taxon>
        <taxon>Selaginellaceae</taxon>
        <taxon>Selaginella</taxon>
    </lineage>
</organism>
<dbReference type="GO" id="GO:0140359">
    <property type="term" value="F:ABC-type transporter activity"/>
    <property type="evidence" value="ECO:0007669"/>
    <property type="project" value="InterPro"/>
</dbReference>
<dbReference type="HOGENOM" id="CLU_000604_57_7_1"/>
<gene>
    <name evidence="12" type="primary">SmABCG41</name>
    <name evidence="12" type="ORF">SELMODRAFT_93017</name>
</gene>
<dbReference type="Pfam" id="PF00005">
    <property type="entry name" value="ABC_tran"/>
    <property type="match status" value="1"/>
</dbReference>
<accession>D8RG54</accession>
<dbReference type="Pfam" id="PF19055">
    <property type="entry name" value="ABC2_membrane_7"/>
    <property type="match status" value="1"/>
</dbReference>
<evidence type="ECO:0000256" key="7">
    <source>
        <dbReference type="ARBA" id="ARBA00022840"/>
    </source>
</evidence>
<evidence type="ECO:0000313" key="13">
    <source>
        <dbReference type="Proteomes" id="UP000001514"/>
    </source>
</evidence>
<evidence type="ECO:0000259" key="11">
    <source>
        <dbReference type="PROSITE" id="PS50893"/>
    </source>
</evidence>
<evidence type="ECO:0000256" key="4">
    <source>
        <dbReference type="ARBA" id="ARBA00022553"/>
    </source>
</evidence>
<dbReference type="InterPro" id="IPR052215">
    <property type="entry name" value="Plant_ABCG"/>
</dbReference>
<evidence type="ECO:0000256" key="1">
    <source>
        <dbReference type="ARBA" id="ARBA00004141"/>
    </source>
</evidence>
<dbReference type="GO" id="GO:0022857">
    <property type="term" value="F:transmembrane transporter activity"/>
    <property type="evidence" value="ECO:0000318"/>
    <property type="project" value="GO_Central"/>
</dbReference>
<comment type="similarity">
    <text evidence="2">Belongs to the ABC transporter superfamily. ABCG family. Eye pigment precursor importer (TC 3.A.1.204) subfamily.</text>
</comment>
<dbReference type="FunFam" id="3.40.50.300:FF:000504">
    <property type="entry name" value="ABC transporter G family member 11"/>
    <property type="match status" value="1"/>
</dbReference>
<dbReference type="AlphaFoldDB" id="D8RG54"/>
<dbReference type="InterPro" id="IPR003439">
    <property type="entry name" value="ABC_transporter-like_ATP-bd"/>
</dbReference>
<keyword evidence="3" id="KW-0813">Transport</keyword>
<dbReference type="InterPro" id="IPR013525">
    <property type="entry name" value="ABC2_TM"/>
</dbReference>
<dbReference type="InterPro" id="IPR017871">
    <property type="entry name" value="ABC_transporter-like_CS"/>
</dbReference>
<dbReference type="Gene3D" id="3.40.50.300">
    <property type="entry name" value="P-loop containing nucleotide triphosphate hydrolases"/>
    <property type="match status" value="1"/>
</dbReference>
<dbReference type="InParanoid" id="D8RG54"/>
<feature type="transmembrane region" description="Helical" evidence="10">
    <location>
        <begin position="487"/>
        <end position="514"/>
    </location>
</feature>
<dbReference type="SMART" id="SM00382">
    <property type="entry name" value="AAA"/>
    <property type="match status" value="1"/>
</dbReference>
<dbReference type="PROSITE" id="PS00211">
    <property type="entry name" value="ABC_TRANSPORTER_1"/>
    <property type="match status" value="1"/>
</dbReference>
<dbReference type="Gramene" id="EFJ28981">
    <property type="protein sequence ID" value="EFJ28981"/>
    <property type="gene ID" value="SELMODRAFT_93017"/>
</dbReference>
<evidence type="ECO:0000256" key="9">
    <source>
        <dbReference type="ARBA" id="ARBA00023136"/>
    </source>
</evidence>
<dbReference type="InterPro" id="IPR043926">
    <property type="entry name" value="ABCG_dom"/>
</dbReference>
<comment type="subcellular location">
    <subcellularLocation>
        <location evidence="1">Membrane</location>
        <topology evidence="1">Multi-pass membrane protein</topology>
    </subcellularLocation>
</comment>
<dbReference type="GO" id="GO:0005524">
    <property type="term" value="F:ATP binding"/>
    <property type="evidence" value="ECO:0007669"/>
    <property type="project" value="UniProtKB-KW"/>
</dbReference>
<keyword evidence="6" id="KW-0547">Nucleotide-binding</keyword>
<evidence type="ECO:0000256" key="2">
    <source>
        <dbReference type="ARBA" id="ARBA00005814"/>
    </source>
</evidence>
<keyword evidence="8 10" id="KW-1133">Transmembrane helix</keyword>
<dbReference type="Proteomes" id="UP000001514">
    <property type="component" value="Unassembled WGS sequence"/>
</dbReference>
<feature type="domain" description="ABC transporter" evidence="11">
    <location>
        <begin position="62"/>
        <end position="305"/>
    </location>
</feature>
<proteinExistence type="inferred from homology"/>
<dbReference type="GO" id="GO:0016887">
    <property type="term" value="F:ATP hydrolysis activity"/>
    <property type="evidence" value="ECO:0007669"/>
    <property type="project" value="InterPro"/>
</dbReference>
<evidence type="ECO:0000256" key="3">
    <source>
        <dbReference type="ARBA" id="ARBA00022448"/>
    </source>
</evidence>
<dbReference type="OMA" id="FESIMYS"/>